<dbReference type="EMBL" id="VZST01001641">
    <property type="protein sequence ID" value="NWZ69346.1"/>
    <property type="molecule type" value="Genomic_DNA"/>
</dbReference>
<evidence type="ECO:0000256" key="1">
    <source>
        <dbReference type="ARBA" id="ARBA00004479"/>
    </source>
</evidence>
<feature type="domain" description="Fibronectin type-III" evidence="8">
    <location>
        <begin position="33"/>
        <end position="135"/>
    </location>
</feature>
<dbReference type="GO" id="GO:0009897">
    <property type="term" value="C:external side of plasma membrane"/>
    <property type="evidence" value="ECO:0007669"/>
    <property type="project" value="TreeGrafter"/>
</dbReference>
<keyword evidence="7" id="KW-0325">Glycoprotein</keyword>
<evidence type="ECO:0000256" key="7">
    <source>
        <dbReference type="ARBA" id="ARBA00023180"/>
    </source>
</evidence>
<evidence type="ECO:0000259" key="8">
    <source>
        <dbReference type="PROSITE" id="PS50853"/>
    </source>
</evidence>
<dbReference type="PROSITE" id="PS01355">
    <property type="entry name" value="HEMATOPO_REC_S_F1"/>
    <property type="match status" value="1"/>
</dbReference>
<evidence type="ECO:0000256" key="6">
    <source>
        <dbReference type="ARBA" id="ARBA00023170"/>
    </source>
</evidence>
<gene>
    <name evidence="9" type="primary">Il9r</name>
    <name evidence="9" type="ORF">ACRARU_R05321</name>
</gene>
<evidence type="ECO:0000256" key="4">
    <source>
        <dbReference type="ARBA" id="ARBA00022989"/>
    </source>
</evidence>
<keyword evidence="4" id="KW-1133">Transmembrane helix</keyword>
<evidence type="ECO:0000313" key="9">
    <source>
        <dbReference type="EMBL" id="NWZ69346.1"/>
    </source>
</evidence>
<dbReference type="InterPro" id="IPR036116">
    <property type="entry name" value="FN3_sf"/>
</dbReference>
<evidence type="ECO:0000256" key="3">
    <source>
        <dbReference type="ARBA" id="ARBA00022729"/>
    </source>
</evidence>
<dbReference type="SUPFAM" id="SSF49265">
    <property type="entry name" value="Fibronectin type III"/>
    <property type="match status" value="1"/>
</dbReference>
<dbReference type="PROSITE" id="PS50853">
    <property type="entry name" value="FN3"/>
    <property type="match status" value="1"/>
</dbReference>
<dbReference type="GO" id="GO:0016064">
    <property type="term" value="P:immunoglobulin mediated immune response"/>
    <property type="evidence" value="ECO:0007669"/>
    <property type="project" value="TreeGrafter"/>
</dbReference>
<dbReference type="Gene3D" id="2.60.40.10">
    <property type="entry name" value="Immunoglobulins"/>
    <property type="match status" value="1"/>
</dbReference>
<keyword evidence="10" id="KW-1185">Reference proteome</keyword>
<accession>A0A7K7PP22</accession>
<comment type="caution">
    <text evidence="9">The sequence shown here is derived from an EMBL/GenBank/DDBJ whole genome shotgun (WGS) entry which is preliminary data.</text>
</comment>
<keyword evidence="2" id="KW-0812">Transmembrane</keyword>
<organism evidence="9 10">
    <name type="scientific">Acrocephalus arundinaceus</name>
    <name type="common">Great reed-warbler</name>
    <dbReference type="NCBI Taxonomy" id="39621"/>
    <lineage>
        <taxon>Eukaryota</taxon>
        <taxon>Metazoa</taxon>
        <taxon>Chordata</taxon>
        <taxon>Craniata</taxon>
        <taxon>Vertebrata</taxon>
        <taxon>Euteleostomi</taxon>
        <taxon>Archelosauria</taxon>
        <taxon>Archosauria</taxon>
        <taxon>Dinosauria</taxon>
        <taxon>Saurischia</taxon>
        <taxon>Theropoda</taxon>
        <taxon>Coelurosauria</taxon>
        <taxon>Aves</taxon>
        <taxon>Neognathae</taxon>
        <taxon>Neoaves</taxon>
        <taxon>Telluraves</taxon>
        <taxon>Australaves</taxon>
        <taxon>Passeriformes</taxon>
        <taxon>Sylvioidea</taxon>
        <taxon>Sylviidae</taxon>
        <taxon>Acrocephalinae</taxon>
        <taxon>Acrocephalus</taxon>
    </lineage>
</organism>
<proteinExistence type="predicted"/>
<dbReference type="PANTHER" id="PTHR23037:SF29">
    <property type="entry name" value="INTERLEUKIN-9 RECEPTOR"/>
    <property type="match status" value="1"/>
</dbReference>
<dbReference type="Proteomes" id="UP000549775">
    <property type="component" value="Unassembled WGS sequence"/>
</dbReference>
<evidence type="ECO:0000256" key="2">
    <source>
        <dbReference type="ARBA" id="ARBA00022692"/>
    </source>
</evidence>
<sequence>GYRVSLQGNFFGRNDTYITFPEYSPREHIKLDPPVNIQSNATASKCQIWWSLQNVPWYLTEMLQYELQYKEDSMSWEVALNKTLPSPQPQVEIEGTELRSGIAYAARVRCKVSENENLYHSQWSEWSRTTVFRRADVPKVSEKILNTKTMQYLFIPLSFGALLYLFWSCKLSSRQNTEKLSIFLKCCFLTLGQKVLPALTFPHQLLSFSHSIVCTMGILR</sequence>
<feature type="non-terminal residue" evidence="9">
    <location>
        <position position="1"/>
    </location>
</feature>
<keyword evidence="6" id="KW-0675">Receptor</keyword>
<protein>
    <submittedName>
        <fullName evidence="9">IL9R protein</fullName>
    </submittedName>
</protein>
<reference evidence="9 10" key="1">
    <citation type="submission" date="2019-09" db="EMBL/GenBank/DDBJ databases">
        <title>Bird 10,000 Genomes (B10K) Project - Family phase.</title>
        <authorList>
            <person name="Zhang G."/>
        </authorList>
    </citation>
    <scope>NUCLEOTIDE SEQUENCE [LARGE SCALE GENOMIC DNA]</scope>
    <source>
        <strain evidence="9">OUT-0054</strain>
        <tissue evidence="9">Blood</tissue>
    </source>
</reference>
<dbReference type="InterPro" id="IPR003531">
    <property type="entry name" value="Hempt_rcpt_S_F1_CS"/>
</dbReference>
<dbReference type="OrthoDB" id="8897483at2759"/>
<dbReference type="PANTHER" id="PTHR23037">
    <property type="entry name" value="CYTOKINE RECEPTOR"/>
    <property type="match status" value="1"/>
</dbReference>
<comment type="subcellular location">
    <subcellularLocation>
        <location evidence="1">Membrane</location>
        <topology evidence="1">Single-pass type I membrane protein</topology>
    </subcellularLocation>
</comment>
<dbReference type="InterPro" id="IPR013783">
    <property type="entry name" value="Ig-like_fold"/>
</dbReference>
<dbReference type="GO" id="GO:0004896">
    <property type="term" value="F:cytokine receptor activity"/>
    <property type="evidence" value="ECO:0007669"/>
    <property type="project" value="InterPro"/>
</dbReference>
<keyword evidence="3" id="KW-0732">Signal</keyword>
<evidence type="ECO:0000313" key="10">
    <source>
        <dbReference type="Proteomes" id="UP000549775"/>
    </source>
</evidence>
<keyword evidence="5" id="KW-0472">Membrane</keyword>
<feature type="non-terminal residue" evidence="9">
    <location>
        <position position="220"/>
    </location>
</feature>
<name>A0A7K7PP22_ACRAR</name>
<dbReference type="InterPro" id="IPR003961">
    <property type="entry name" value="FN3_dom"/>
</dbReference>
<evidence type="ECO:0000256" key="5">
    <source>
        <dbReference type="ARBA" id="ARBA00023136"/>
    </source>
</evidence>
<dbReference type="AlphaFoldDB" id="A0A7K7PP22"/>